<comment type="similarity">
    <text evidence="5">Belongs to the TatC family.</text>
</comment>
<comment type="function">
    <text evidence="5">Part of the twin-arginine translocation (Tat) system that transports large folded proteins containing a characteristic twin-arginine motif in their signal peptide across membranes.</text>
</comment>
<evidence type="ECO:0000313" key="6">
    <source>
        <dbReference type="EMBL" id="ATA92586.1"/>
    </source>
</evidence>
<dbReference type="InterPro" id="IPR002033">
    <property type="entry name" value="TatC"/>
</dbReference>
<dbReference type="GO" id="GO:0043953">
    <property type="term" value="P:protein transport by the Tat complex"/>
    <property type="evidence" value="ECO:0007669"/>
    <property type="project" value="UniProtKB-UniRule"/>
</dbReference>
<evidence type="ECO:0000256" key="4">
    <source>
        <dbReference type="ARBA" id="ARBA00023136"/>
    </source>
</evidence>
<evidence type="ECO:0000256" key="2">
    <source>
        <dbReference type="ARBA" id="ARBA00022692"/>
    </source>
</evidence>
<dbReference type="PRINTS" id="PR01840">
    <property type="entry name" value="TATCFAMILY"/>
</dbReference>
<dbReference type="GO" id="GO:0009977">
    <property type="term" value="F:proton motive force dependent protein transmembrane transporter activity"/>
    <property type="evidence" value="ECO:0007669"/>
    <property type="project" value="TreeGrafter"/>
</dbReference>
<evidence type="ECO:0000313" key="7">
    <source>
        <dbReference type="Proteomes" id="UP000243136"/>
    </source>
</evidence>
<keyword evidence="3 5" id="KW-1133">Transmembrane helix</keyword>
<dbReference type="NCBIfam" id="TIGR00945">
    <property type="entry name" value="tatC"/>
    <property type="match status" value="1"/>
</dbReference>
<reference evidence="7" key="1">
    <citation type="submission" date="2017-06" db="EMBL/GenBank/DDBJ databases">
        <title>Capnocytophaga spp. assemblies.</title>
        <authorList>
            <person name="Gulvik C.A."/>
        </authorList>
    </citation>
    <scope>NUCLEOTIDE SEQUENCE [LARGE SCALE GENOMIC DNA]</scope>
    <source>
        <strain evidence="7">H5594</strain>
    </source>
</reference>
<dbReference type="PANTHER" id="PTHR30371:SF0">
    <property type="entry name" value="SEC-INDEPENDENT PROTEIN TRANSLOCASE PROTEIN TATC, CHLOROPLASTIC-RELATED"/>
    <property type="match status" value="1"/>
</dbReference>
<evidence type="ECO:0000256" key="1">
    <source>
        <dbReference type="ARBA" id="ARBA00004141"/>
    </source>
</evidence>
<dbReference type="Pfam" id="PF00902">
    <property type="entry name" value="TatC"/>
    <property type="match status" value="1"/>
</dbReference>
<proteinExistence type="inferred from homology"/>
<dbReference type="GO" id="GO:0065002">
    <property type="term" value="P:intracellular protein transmembrane transport"/>
    <property type="evidence" value="ECO:0007669"/>
    <property type="project" value="TreeGrafter"/>
</dbReference>
<dbReference type="GO" id="GO:0033281">
    <property type="term" value="C:TAT protein transport complex"/>
    <property type="evidence" value="ECO:0007669"/>
    <property type="project" value="UniProtKB-UniRule"/>
</dbReference>
<feature type="transmembrane region" description="Helical" evidence="5">
    <location>
        <begin position="134"/>
        <end position="156"/>
    </location>
</feature>
<keyword evidence="4 5" id="KW-0472">Membrane</keyword>
<dbReference type="EMBL" id="CP022388">
    <property type="protein sequence ID" value="ATA92586.1"/>
    <property type="molecule type" value="Genomic_DNA"/>
</dbReference>
<feature type="transmembrane region" description="Helical" evidence="5">
    <location>
        <begin position="21"/>
        <end position="38"/>
    </location>
</feature>
<evidence type="ECO:0000256" key="5">
    <source>
        <dbReference type="HAMAP-Rule" id="MF_00902"/>
    </source>
</evidence>
<feature type="transmembrane region" description="Helical" evidence="5">
    <location>
        <begin position="176"/>
        <end position="204"/>
    </location>
</feature>
<dbReference type="AlphaFoldDB" id="A0A250G8K9"/>
<feature type="transmembrane region" description="Helical" evidence="5">
    <location>
        <begin position="216"/>
        <end position="235"/>
    </location>
</feature>
<dbReference type="HAMAP" id="MF_00902">
    <property type="entry name" value="TatC"/>
    <property type="match status" value="1"/>
</dbReference>
<keyword evidence="5" id="KW-1003">Cell membrane</keyword>
<dbReference type="RefSeq" id="WP_095917800.1">
    <property type="nucleotide sequence ID" value="NZ_CP022388.1"/>
</dbReference>
<keyword evidence="5" id="KW-0811">Translocation</keyword>
<accession>A0A250G8K9</accession>
<evidence type="ECO:0000256" key="3">
    <source>
        <dbReference type="ARBA" id="ARBA00022989"/>
    </source>
</evidence>
<comment type="subunit">
    <text evidence="5">Forms a complex with TatA.</text>
</comment>
<keyword evidence="5" id="KW-0813">Transport</keyword>
<protein>
    <recommendedName>
        <fullName evidence="5">Sec-independent protein translocase protein TatC</fullName>
    </recommendedName>
</protein>
<gene>
    <name evidence="5 6" type="primary">tatC</name>
    <name evidence="6" type="ORF">CGC56_10700</name>
</gene>
<keyword evidence="2 5" id="KW-0812">Transmembrane</keyword>
<comment type="subcellular location">
    <subcellularLocation>
        <location evidence="5">Cell membrane</location>
        <topology evidence="5">Multi-pass membrane protein</topology>
    </subcellularLocation>
    <subcellularLocation>
        <location evidence="1">Membrane</location>
        <topology evidence="1">Multi-pass membrane protein</topology>
    </subcellularLocation>
</comment>
<dbReference type="Proteomes" id="UP000243136">
    <property type="component" value="Chromosome"/>
</dbReference>
<sequence>MATTKDEMSFLDHLEELRWHLIRATLAVLIVAVVAFFFKDFIFDEIIFGPKKGDFITYRMFCEISQIFDFESTFCSQELPFTIQNRTMAGQFSAHIWTSIWAGVIIAFPYVLYETWRFISPGLYENERSMARGFILVASFLFFLGVCFGYYLIAPLSVNFLGTYTVSHQVANQIDLASYIAVVRSSVISCGLVFELPIIIYFLTRLGLITPVFMRKYRRHALVLVLILAAIITPPDVASQIIVAIPIAFLYEVSIFISAYVVRKQQIALKKQEINKNNISI</sequence>
<dbReference type="PANTHER" id="PTHR30371">
    <property type="entry name" value="SEC-INDEPENDENT PROTEIN TRANSLOCASE PROTEIN TATC"/>
    <property type="match status" value="1"/>
</dbReference>
<organism evidence="6 7">
    <name type="scientific">Capnocytophaga canimorsus</name>
    <dbReference type="NCBI Taxonomy" id="28188"/>
    <lineage>
        <taxon>Bacteria</taxon>
        <taxon>Pseudomonadati</taxon>
        <taxon>Bacteroidota</taxon>
        <taxon>Flavobacteriia</taxon>
        <taxon>Flavobacteriales</taxon>
        <taxon>Flavobacteriaceae</taxon>
        <taxon>Capnocytophaga</taxon>
    </lineage>
</organism>
<name>A0A250G8K9_9FLAO</name>
<feature type="transmembrane region" description="Helical" evidence="5">
    <location>
        <begin position="241"/>
        <end position="262"/>
    </location>
</feature>
<feature type="transmembrane region" description="Helical" evidence="5">
    <location>
        <begin position="94"/>
        <end position="113"/>
    </location>
</feature>
<keyword evidence="5" id="KW-0653">Protein transport</keyword>